<proteinExistence type="predicted"/>
<dbReference type="EMBL" id="CP136336">
    <property type="protein sequence ID" value="WOB07304.1"/>
    <property type="molecule type" value="Genomic_DNA"/>
</dbReference>
<dbReference type="NCBIfam" id="TIGR02914">
    <property type="entry name" value="EpsI_fam"/>
    <property type="match status" value="1"/>
</dbReference>
<gene>
    <name evidence="3" type="ORF">RXV79_20580</name>
</gene>
<dbReference type="NCBIfam" id="NF045609">
    <property type="entry name" value="EpsI_type_B"/>
    <property type="match status" value="1"/>
</dbReference>
<dbReference type="InterPro" id="IPR014263">
    <property type="entry name" value="Methanolan_biosynth_EpsI"/>
</dbReference>
<feature type="chain" id="PRO_5046488175" evidence="1">
    <location>
        <begin position="24"/>
        <end position="237"/>
    </location>
</feature>
<keyword evidence="4" id="KW-1185">Reference proteome</keyword>
<evidence type="ECO:0000256" key="1">
    <source>
        <dbReference type="SAM" id="SignalP"/>
    </source>
</evidence>
<name>A0ABZ0CXU9_9BURK</name>
<sequence>MVSRLRIAAVLATLMCSASVILAFAPQPQALAARKEAPSILLEQAIPQQFGNWRLDPAQSVLVVNPQTQQLLDKLYGQVLTRTYVSPSGYRIMLSVAYGNHQRGAMQAHKPEVCYPAQGFNLLHSESAEIGTPYGAIPGRRMSTHKGSHFEPVTYWFTLGEQAVRSRFEQRVAEIRSTLTGQIPDGLLFRVSSIDTDTKRAYAEHDRFVADLLGATATADRVRLSGLSGTGGHAKTL</sequence>
<accession>A0ABZ0CXU9</accession>
<feature type="domain" description="Methanolan biosynthesis EpsI" evidence="2">
    <location>
        <begin position="20"/>
        <end position="215"/>
    </location>
</feature>
<evidence type="ECO:0000313" key="3">
    <source>
        <dbReference type="EMBL" id="WOB07304.1"/>
    </source>
</evidence>
<dbReference type="RefSeq" id="WP_316699975.1">
    <property type="nucleotide sequence ID" value="NZ_CP136336.1"/>
</dbReference>
<keyword evidence="1" id="KW-0732">Signal</keyword>
<dbReference type="Pfam" id="PF11984">
    <property type="entry name" value="DUF3485"/>
    <property type="match status" value="1"/>
</dbReference>
<evidence type="ECO:0000313" key="4">
    <source>
        <dbReference type="Proteomes" id="UP001303946"/>
    </source>
</evidence>
<organism evidence="3 4">
    <name type="scientific">Piscinibacter gummiphilus</name>
    <dbReference type="NCBI Taxonomy" id="946333"/>
    <lineage>
        <taxon>Bacteria</taxon>
        <taxon>Pseudomonadati</taxon>
        <taxon>Pseudomonadota</taxon>
        <taxon>Betaproteobacteria</taxon>
        <taxon>Burkholderiales</taxon>
        <taxon>Sphaerotilaceae</taxon>
        <taxon>Piscinibacter</taxon>
    </lineage>
</organism>
<dbReference type="InterPro" id="IPR054653">
    <property type="entry name" value="EpsI_type_B_pred"/>
</dbReference>
<protein>
    <submittedName>
        <fullName evidence="3">EpsI family protein</fullName>
    </submittedName>
</protein>
<evidence type="ECO:0000259" key="2">
    <source>
        <dbReference type="Pfam" id="PF11984"/>
    </source>
</evidence>
<dbReference type="Proteomes" id="UP001303946">
    <property type="component" value="Chromosome"/>
</dbReference>
<reference evidence="3 4" key="1">
    <citation type="submission" date="2023-10" db="EMBL/GenBank/DDBJ databases">
        <title>Bacteria for the degradation of biodegradable plastic PBAT(Polybutylene adipate terephthalate).</title>
        <authorList>
            <person name="Weon H.-Y."/>
            <person name="Yeon J."/>
        </authorList>
    </citation>
    <scope>NUCLEOTIDE SEQUENCE [LARGE SCALE GENOMIC DNA]</scope>
    <source>
        <strain evidence="3 4">SBD 7-3</strain>
    </source>
</reference>
<feature type="signal peptide" evidence="1">
    <location>
        <begin position="1"/>
        <end position="23"/>
    </location>
</feature>